<dbReference type="EMBL" id="JBBMFA010000051">
    <property type="protein sequence ID" value="MEQ2519367.1"/>
    <property type="molecule type" value="Genomic_DNA"/>
</dbReference>
<sequence>MVKMAALAPKGVFEEEEIRVYSFEEEPHERHFDDWDRNWEDAA</sequence>
<accession>A0ABV1GC02</accession>
<comment type="caution">
    <text evidence="1">The sequence shown here is derived from an EMBL/GenBank/DDBJ whole genome shotgun (WGS) entry which is preliminary data.</text>
</comment>
<evidence type="ECO:0000313" key="1">
    <source>
        <dbReference type="EMBL" id="MEQ2519367.1"/>
    </source>
</evidence>
<protein>
    <submittedName>
        <fullName evidence="1">Uncharacterized protein</fullName>
    </submittedName>
</protein>
<gene>
    <name evidence="1" type="ORF">WMO24_02780</name>
</gene>
<organism evidence="1 2">
    <name type="scientific">Ruthenibacterium intestinale</name>
    <dbReference type="NCBI Taxonomy" id="3133163"/>
    <lineage>
        <taxon>Bacteria</taxon>
        <taxon>Bacillati</taxon>
        <taxon>Bacillota</taxon>
        <taxon>Clostridia</taxon>
        <taxon>Eubacteriales</taxon>
        <taxon>Oscillospiraceae</taxon>
        <taxon>Ruthenibacterium</taxon>
    </lineage>
</organism>
<reference evidence="1 2" key="1">
    <citation type="submission" date="2024-03" db="EMBL/GenBank/DDBJ databases">
        <title>Human intestinal bacterial collection.</title>
        <authorList>
            <person name="Pauvert C."/>
            <person name="Hitch T.C.A."/>
            <person name="Clavel T."/>
        </authorList>
    </citation>
    <scope>NUCLEOTIDE SEQUENCE [LARGE SCALE GENOMIC DNA]</scope>
    <source>
        <strain evidence="1 2">CLA-JM-H11</strain>
    </source>
</reference>
<keyword evidence="2" id="KW-1185">Reference proteome</keyword>
<dbReference type="Proteomes" id="UP001477672">
    <property type="component" value="Unassembled WGS sequence"/>
</dbReference>
<name>A0ABV1GC02_9FIRM</name>
<dbReference type="RefSeq" id="WP_349214782.1">
    <property type="nucleotide sequence ID" value="NZ_JBBMFA010000051.1"/>
</dbReference>
<evidence type="ECO:0000313" key="2">
    <source>
        <dbReference type="Proteomes" id="UP001477672"/>
    </source>
</evidence>
<proteinExistence type="predicted"/>